<dbReference type="PROSITE" id="PS51257">
    <property type="entry name" value="PROKAR_LIPOPROTEIN"/>
    <property type="match status" value="1"/>
</dbReference>
<evidence type="ECO:0008006" key="3">
    <source>
        <dbReference type="Google" id="ProtNLM"/>
    </source>
</evidence>
<keyword evidence="2" id="KW-1185">Reference proteome</keyword>
<evidence type="ECO:0000313" key="2">
    <source>
        <dbReference type="Proteomes" id="UP000184396"/>
    </source>
</evidence>
<dbReference type="OrthoDB" id="1148707at2"/>
<accession>A0A1M6FZ17</accession>
<proteinExistence type="predicted"/>
<reference evidence="1 2" key="1">
    <citation type="submission" date="2016-11" db="EMBL/GenBank/DDBJ databases">
        <authorList>
            <person name="Jaros S."/>
            <person name="Januszkiewicz K."/>
            <person name="Wedrychowicz H."/>
        </authorList>
    </citation>
    <scope>NUCLEOTIDE SEQUENCE [LARGE SCALE GENOMIC DNA]</scope>
    <source>
        <strain evidence="1 2">CGMCC 1.12213</strain>
    </source>
</reference>
<evidence type="ECO:0000313" key="1">
    <source>
        <dbReference type="EMBL" id="SHJ02877.1"/>
    </source>
</evidence>
<dbReference type="eggNOG" id="ENOG5030DBK">
    <property type="taxonomic scope" value="Bacteria"/>
</dbReference>
<dbReference type="STRING" id="1178825.SAMN05216261_2564"/>
<dbReference type="EMBL" id="FQYK01000006">
    <property type="protein sequence ID" value="SHJ02877.1"/>
    <property type="molecule type" value="Genomic_DNA"/>
</dbReference>
<organism evidence="1 2">
    <name type="scientific">Algibacter luteus</name>
    <dbReference type="NCBI Taxonomy" id="1178825"/>
    <lineage>
        <taxon>Bacteria</taxon>
        <taxon>Pseudomonadati</taxon>
        <taxon>Bacteroidota</taxon>
        <taxon>Flavobacteriia</taxon>
        <taxon>Flavobacteriales</taxon>
        <taxon>Flavobacteriaceae</taxon>
        <taxon>Algibacter</taxon>
    </lineage>
</organism>
<dbReference type="RefSeq" id="WP_019388781.1">
    <property type="nucleotide sequence ID" value="NZ_ALIH01000019.1"/>
</dbReference>
<protein>
    <recommendedName>
        <fullName evidence="3">Lipoprotein</fullName>
    </recommendedName>
</protein>
<dbReference type="AlphaFoldDB" id="A0A1M6FZ17"/>
<gene>
    <name evidence="1" type="ORF">SAMN05216261_2564</name>
</gene>
<sequence length="227" mass="25903">MKYIFFVFILLVFISCGNEKVVQLPEISHSEISEINDVSAAYLFYDETAEDGMELNRKNLISSTNWLVNVDKRLTLKQVIPNIQYLQNKKANAGHKNENAKNYYTCSDTSNKNLGFIEFTDIAYQTESLDNYSGAISNFEDSNNSTAIAFEANNGITIASTSLKTMIVETTKDSLSYYLKKCDTINGIILLNFNEDLSFQNYIDYKSIMKQTDLKHTKISNKEFIFN</sequence>
<name>A0A1M6FZ17_9FLAO</name>
<dbReference type="Proteomes" id="UP000184396">
    <property type="component" value="Unassembled WGS sequence"/>
</dbReference>